<gene>
    <name evidence="5" type="ORF">TDIB3V08_LOCUS12104</name>
</gene>
<name>A0A7R8VYU3_TIMDO</name>
<dbReference type="PROSITE" id="PS50292">
    <property type="entry name" value="PEROXIDASE_3"/>
    <property type="match status" value="1"/>
</dbReference>
<evidence type="ECO:0000256" key="3">
    <source>
        <dbReference type="ARBA" id="ARBA00022559"/>
    </source>
</evidence>
<sequence>MMGFGSRSGALRVFKKNSTPLSRRCSVLLTTLLTPGVAPQSYDLDDNTRAHAFNVTAVTSDSQHLVIYLNVDYQKSAVSCQSAPKKPWSYCSYIITGKVYSHVRTIRNNKCSLVTCIVAPDVLLIDYVVSAVDADLRDRVSAALLAETAATNDNKWLSELNPGPCPSGPHSCPPSKYRASEGVCNNVRHPQWGSRGSPFLRLLSPNYQDGKYRDPGGGCGSV</sequence>
<dbReference type="AlphaFoldDB" id="A0A7R8VYU3"/>
<reference evidence="5" key="1">
    <citation type="submission" date="2020-11" db="EMBL/GenBank/DDBJ databases">
        <authorList>
            <person name="Tran Van P."/>
        </authorList>
    </citation>
    <scope>NUCLEOTIDE SEQUENCE</scope>
</reference>
<keyword evidence="3" id="KW-0575">Peroxidase</keyword>
<keyword evidence="2" id="KW-0964">Secreted</keyword>
<dbReference type="SUPFAM" id="SSF48113">
    <property type="entry name" value="Heme-dependent peroxidases"/>
    <property type="match status" value="1"/>
</dbReference>
<proteinExistence type="predicted"/>
<dbReference type="InterPro" id="IPR019791">
    <property type="entry name" value="Haem_peroxidase_animal"/>
</dbReference>
<keyword evidence="3" id="KW-0560">Oxidoreductase</keyword>
<dbReference type="GO" id="GO:0006979">
    <property type="term" value="P:response to oxidative stress"/>
    <property type="evidence" value="ECO:0007669"/>
    <property type="project" value="InterPro"/>
</dbReference>
<dbReference type="InterPro" id="IPR037120">
    <property type="entry name" value="Haem_peroxidase_sf_animal"/>
</dbReference>
<dbReference type="Pfam" id="PF03098">
    <property type="entry name" value="An_peroxidase"/>
    <property type="match status" value="1"/>
</dbReference>
<dbReference type="EMBL" id="OA577832">
    <property type="protein sequence ID" value="CAD7205954.1"/>
    <property type="molecule type" value="Genomic_DNA"/>
</dbReference>
<evidence type="ECO:0000256" key="1">
    <source>
        <dbReference type="ARBA" id="ARBA00004613"/>
    </source>
</evidence>
<protein>
    <submittedName>
        <fullName evidence="5">Uncharacterized protein</fullName>
    </submittedName>
</protein>
<comment type="subcellular location">
    <subcellularLocation>
        <location evidence="1">Secreted</location>
    </subcellularLocation>
</comment>
<evidence type="ECO:0000256" key="2">
    <source>
        <dbReference type="ARBA" id="ARBA00022525"/>
    </source>
</evidence>
<dbReference type="Gene3D" id="1.10.640.10">
    <property type="entry name" value="Haem peroxidase domain superfamily, animal type"/>
    <property type="match status" value="1"/>
</dbReference>
<dbReference type="InterPro" id="IPR010255">
    <property type="entry name" value="Haem_peroxidase_sf"/>
</dbReference>
<dbReference type="GO" id="GO:0020037">
    <property type="term" value="F:heme binding"/>
    <property type="evidence" value="ECO:0007669"/>
    <property type="project" value="InterPro"/>
</dbReference>
<evidence type="ECO:0000256" key="4">
    <source>
        <dbReference type="ARBA" id="ARBA00023180"/>
    </source>
</evidence>
<organism evidence="5">
    <name type="scientific">Timema douglasi</name>
    <name type="common">Walking stick</name>
    <dbReference type="NCBI Taxonomy" id="61478"/>
    <lineage>
        <taxon>Eukaryota</taxon>
        <taxon>Metazoa</taxon>
        <taxon>Ecdysozoa</taxon>
        <taxon>Arthropoda</taxon>
        <taxon>Hexapoda</taxon>
        <taxon>Insecta</taxon>
        <taxon>Pterygota</taxon>
        <taxon>Neoptera</taxon>
        <taxon>Polyneoptera</taxon>
        <taxon>Phasmatodea</taxon>
        <taxon>Timematodea</taxon>
        <taxon>Timematoidea</taxon>
        <taxon>Timematidae</taxon>
        <taxon>Timema</taxon>
    </lineage>
</organism>
<keyword evidence="4" id="KW-0325">Glycoprotein</keyword>
<dbReference type="PANTHER" id="PTHR11475:SF4">
    <property type="entry name" value="CHORION PEROXIDASE"/>
    <property type="match status" value="1"/>
</dbReference>
<evidence type="ECO:0000313" key="5">
    <source>
        <dbReference type="EMBL" id="CAD7205954.1"/>
    </source>
</evidence>
<dbReference type="GO" id="GO:0004601">
    <property type="term" value="F:peroxidase activity"/>
    <property type="evidence" value="ECO:0007669"/>
    <property type="project" value="UniProtKB-KW"/>
</dbReference>
<dbReference type="GO" id="GO:0005576">
    <property type="term" value="C:extracellular region"/>
    <property type="evidence" value="ECO:0007669"/>
    <property type="project" value="UniProtKB-SubCell"/>
</dbReference>
<dbReference type="PANTHER" id="PTHR11475">
    <property type="entry name" value="OXIDASE/PEROXIDASE"/>
    <property type="match status" value="1"/>
</dbReference>
<accession>A0A7R8VYU3</accession>